<protein>
    <recommendedName>
        <fullName evidence="4">Secreted protein</fullName>
    </recommendedName>
</protein>
<feature type="chain" id="PRO_5016789034" description="Secreted protein" evidence="1">
    <location>
        <begin position="27"/>
        <end position="66"/>
    </location>
</feature>
<reference evidence="2 3" key="1">
    <citation type="journal article" date="2011" name="PLoS Genet.">
        <title>Genomic analysis of the necrotrophic fungal pathogens Sclerotinia sclerotiorum and Botrytis cinerea.</title>
        <authorList>
            <person name="Amselem J."/>
            <person name="Cuomo C.A."/>
            <person name="van Kan J.A."/>
            <person name="Viaud M."/>
            <person name="Benito E.P."/>
            <person name="Couloux A."/>
            <person name="Coutinho P.M."/>
            <person name="de Vries R.P."/>
            <person name="Dyer P.S."/>
            <person name="Fillinger S."/>
            <person name="Fournier E."/>
            <person name="Gout L."/>
            <person name="Hahn M."/>
            <person name="Kohn L."/>
            <person name="Lapalu N."/>
            <person name="Plummer K.M."/>
            <person name="Pradier J.M."/>
            <person name="Quevillon E."/>
            <person name="Sharon A."/>
            <person name="Simon A."/>
            <person name="ten Have A."/>
            <person name="Tudzynski B."/>
            <person name="Tudzynski P."/>
            <person name="Wincker P."/>
            <person name="Andrew M."/>
            <person name="Anthouard V."/>
            <person name="Beever R.E."/>
            <person name="Beffa R."/>
            <person name="Benoit I."/>
            <person name="Bouzid O."/>
            <person name="Brault B."/>
            <person name="Chen Z."/>
            <person name="Choquer M."/>
            <person name="Collemare J."/>
            <person name="Cotton P."/>
            <person name="Danchin E.G."/>
            <person name="Da Silva C."/>
            <person name="Gautier A."/>
            <person name="Giraud C."/>
            <person name="Giraud T."/>
            <person name="Gonzalez C."/>
            <person name="Grossetete S."/>
            <person name="Guldener U."/>
            <person name="Henrissat B."/>
            <person name="Howlett B.J."/>
            <person name="Kodira C."/>
            <person name="Kretschmer M."/>
            <person name="Lappartient A."/>
            <person name="Leroch M."/>
            <person name="Levis C."/>
            <person name="Mauceli E."/>
            <person name="Neuveglise C."/>
            <person name="Oeser B."/>
            <person name="Pearson M."/>
            <person name="Poulain J."/>
            <person name="Poussereau N."/>
            <person name="Quesneville H."/>
            <person name="Rascle C."/>
            <person name="Schumacher J."/>
            <person name="Segurens B."/>
            <person name="Sexton A."/>
            <person name="Silva E."/>
            <person name="Sirven C."/>
            <person name="Soanes D.M."/>
            <person name="Talbot N.J."/>
            <person name="Templeton M."/>
            <person name="Yandava C."/>
            <person name="Yarden O."/>
            <person name="Zeng Q."/>
            <person name="Rollins J.A."/>
            <person name="Lebrun M.H."/>
            <person name="Dickman M."/>
        </authorList>
    </citation>
    <scope>NUCLEOTIDE SEQUENCE [LARGE SCALE GENOMIC DNA]</scope>
    <source>
        <strain evidence="2 3">B05.10</strain>
    </source>
</reference>
<dbReference type="Proteomes" id="UP000001798">
    <property type="component" value="Chromosome 9"/>
</dbReference>
<keyword evidence="1" id="KW-0732">Signal</keyword>
<organism evidence="2 3">
    <name type="scientific">Botryotinia fuckeliana (strain B05.10)</name>
    <name type="common">Noble rot fungus</name>
    <name type="synonym">Botrytis cinerea</name>
    <dbReference type="NCBI Taxonomy" id="332648"/>
    <lineage>
        <taxon>Eukaryota</taxon>
        <taxon>Fungi</taxon>
        <taxon>Dikarya</taxon>
        <taxon>Ascomycota</taxon>
        <taxon>Pezizomycotina</taxon>
        <taxon>Leotiomycetes</taxon>
        <taxon>Helotiales</taxon>
        <taxon>Sclerotiniaceae</taxon>
        <taxon>Botrytis</taxon>
    </lineage>
</organism>
<sequence length="66" mass="7258">MVFKARSISMSLKLLIPSILARLSSSICTEYAPTMIHLQANNICTVQGSFYANDAEDLSSNRKFCG</sequence>
<accession>A0A384JTK8</accession>
<proteinExistence type="predicted"/>
<reference evidence="2 3" key="3">
    <citation type="journal article" date="2017" name="Mol. Plant Pathol.">
        <title>A gapless genome sequence of the fungus Botrytis cinerea.</title>
        <authorList>
            <person name="Van Kan J.A."/>
            <person name="Stassen J.H."/>
            <person name="Mosbach A."/>
            <person name="Van Der Lee T.A."/>
            <person name="Faino L."/>
            <person name="Farmer A.D."/>
            <person name="Papasotiriou D.G."/>
            <person name="Zhou S."/>
            <person name="Seidl M.F."/>
            <person name="Cottam E."/>
            <person name="Edel D."/>
            <person name="Hahn M."/>
            <person name="Schwartz D.C."/>
            <person name="Dietrich R.A."/>
            <person name="Widdison S."/>
            <person name="Scalliet G."/>
        </authorList>
    </citation>
    <scope>NUCLEOTIDE SEQUENCE [LARGE SCALE GENOMIC DNA]</scope>
    <source>
        <strain evidence="2 3">B05.10</strain>
    </source>
</reference>
<dbReference type="VEuPathDB" id="FungiDB:Bcin09g06810"/>
<gene>
    <name evidence="2" type="ORF">BCIN_09g06810</name>
</gene>
<evidence type="ECO:0000313" key="2">
    <source>
        <dbReference type="EMBL" id="ATZ53925.1"/>
    </source>
</evidence>
<dbReference type="AlphaFoldDB" id="A0A384JTK8"/>
<evidence type="ECO:0000256" key="1">
    <source>
        <dbReference type="SAM" id="SignalP"/>
    </source>
</evidence>
<evidence type="ECO:0008006" key="4">
    <source>
        <dbReference type="Google" id="ProtNLM"/>
    </source>
</evidence>
<dbReference type="EMBL" id="CP009813">
    <property type="protein sequence ID" value="ATZ53925.1"/>
    <property type="molecule type" value="Genomic_DNA"/>
</dbReference>
<keyword evidence="3" id="KW-1185">Reference proteome</keyword>
<feature type="signal peptide" evidence="1">
    <location>
        <begin position="1"/>
        <end position="26"/>
    </location>
</feature>
<dbReference type="RefSeq" id="XP_024551118.1">
    <property type="nucleotide sequence ID" value="XM_024695324.1"/>
</dbReference>
<dbReference type="GeneID" id="36394533"/>
<reference evidence="2 3" key="2">
    <citation type="journal article" date="2012" name="Eukaryot. Cell">
        <title>Genome update of Botrytis cinerea strains B05.10 and T4.</title>
        <authorList>
            <person name="Staats M."/>
            <person name="van Kan J.A."/>
        </authorList>
    </citation>
    <scope>NUCLEOTIDE SEQUENCE [LARGE SCALE GENOMIC DNA]</scope>
    <source>
        <strain evidence="2 3">B05.10</strain>
    </source>
</reference>
<evidence type="ECO:0000313" key="3">
    <source>
        <dbReference type="Proteomes" id="UP000001798"/>
    </source>
</evidence>
<name>A0A384JTK8_BOTFB</name>
<dbReference type="KEGG" id="bfu:BCIN_09g06810"/>